<feature type="compositionally biased region" description="Low complexity" evidence="7">
    <location>
        <begin position="117"/>
        <end position="137"/>
    </location>
</feature>
<proteinExistence type="predicted"/>
<dbReference type="InterPro" id="IPR027417">
    <property type="entry name" value="P-loop_NTPase"/>
</dbReference>
<feature type="short sequence motif" description="Q motif" evidence="6">
    <location>
        <begin position="303"/>
        <end position="332"/>
    </location>
</feature>
<sequence length="1116" mass="119778">MSCVVGRTRTLRINFTLCPFEKTTRTSNSRLSFFASDAHTSSPPIFLWFHSLLSGSATPPPGPDASPAVDEGELLAKKAKEQRKAEIKEKESEDKWLEEVEPEEGGAAVLPTPSPAPGSKGLLPPLPLSDSLSAAPSVKKSDDDETPLPFSRKGAMRPPQAPRTPAGGATKVTYMTGDREGGRATLSEKQGETPMTSGQAPAPEVPPDIDPLDMYMMGHDDDDDDPQAFDPESGWLANLQKKKEKRKEMPVIDHSAMDYLPFRKNFLIEPPEVRAMTDAQVAVLRQELEGIRIKGKDCPRPLKNWEMMGLNDRILYVLKEKLGFKQPTPIQAQAIPAIMAGRDVIASAKTGSGKTLAYVLPMLRHVLDQPRVELGEGPIALIIAPTRELAVQIYHDARKLAIACGLRVLCAYGGSGISEQIAELKRGAEVVVCTPGRMIDLLCANSGRVTNLKRASYVVLDEADRMFDMGFIPQVTRIMENVQPDRQTVLSATPRQLEALARQILKRPLEIIVGGKSVVCSDVTQQVLMVDEQNKFVRLLEILKEHHNRGQVIVFVAQQEKADGLFKQLVQAGYSCMPLHGGRDQADRDSTITDFKNGEINILVATSVAARGLDVKSLVLVVNYECPNHLEDYVHRVGRTGRAGNKGTAITFVTPEEEKYAPDLVRALQESKAAIPEDLKKMAEDFQAKLSQNLAHAHSSGFGGKGFKFDETEAAQKDAELTAQKIWRADAPLSVSAPGQEYGAIDPEELHPNTEELLLEAEMAADEAANPLGPAMPPSALEPAAALSGLLPGGAPAAPMPATAAAAAGVLPTPGGTPGLLPQAGAPGQPANPALQAAIAAAMKIQASRGGGAVVPPPPAGSPQVPPASYTSTIVAGQRLVKTSDGLEFNAPLNATPEQARTALRPDPACAPFPLILLHPPCYSPHCVIIIVASSPHGVSVFSSGVQIESLRRAALVARSLRIMGAAGAAGAVPKVVIGTTHHVEEVEINDYPQPARYRITHKARPSRWVHTRMCTVVAWGGRVRPEGERKASHCPHPAARQETLADIVELTGVAITTRGFFFAPGKHVPAGQRKLYLCIEGAEESAVKRAKFEVLRIITEASAGAPMATSTRYTV</sequence>
<dbReference type="Proteomes" id="UP001141327">
    <property type="component" value="Unassembled WGS sequence"/>
</dbReference>
<dbReference type="SMART" id="SM00487">
    <property type="entry name" value="DEXDc"/>
    <property type="match status" value="1"/>
</dbReference>
<dbReference type="InterPro" id="IPR014014">
    <property type="entry name" value="RNA_helicase_DEAD_Q_motif"/>
</dbReference>
<dbReference type="PANTHER" id="PTHR47958">
    <property type="entry name" value="ATP-DEPENDENT RNA HELICASE DBP3"/>
    <property type="match status" value="1"/>
</dbReference>
<organism evidence="11 12">
    <name type="scientific">Paratrimastix pyriformis</name>
    <dbReference type="NCBI Taxonomy" id="342808"/>
    <lineage>
        <taxon>Eukaryota</taxon>
        <taxon>Metamonada</taxon>
        <taxon>Preaxostyla</taxon>
        <taxon>Paratrimastigidae</taxon>
        <taxon>Paratrimastix</taxon>
    </lineage>
</organism>
<dbReference type="InterPro" id="IPR001650">
    <property type="entry name" value="Helicase_C-like"/>
</dbReference>
<dbReference type="PROSITE" id="PS51195">
    <property type="entry name" value="Q_MOTIF"/>
    <property type="match status" value="1"/>
</dbReference>
<dbReference type="PROSITE" id="PS51192">
    <property type="entry name" value="HELICASE_ATP_BIND_1"/>
    <property type="match status" value="1"/>
</dbReference>
<dbReference type="CDD" id="cd18787">
    <property type="entry name" value="SF2_C_DEAD"/>
    <property type="match status" value="1"/>
</dbReference>
<feature type="region of interest" description="Disordered" evidence="7">
    <location>
        <begin position="80"/>
        <end position="204"/>
    </location>
</feature>
<feature type="compositionally biased region" description="Basic and acidic residues" evidence="7">
    <location>
        <begin position="80"/>
        <end position="98"/>
    </location>
</feature>
<feature type="domain" description="DEAD-box RNA helicase Q" evidence="10">
    <location>
        <begin position="303"/>
        <end position="332"/>
    </location>
</feature>
<comment type="caution">
    <text evidence="11">The sequence shown here is derived from an EMBL/GenBank/DDBJ whole genome shotgun (WGS) entry which is preliminary data.</text>
</comment>
<dbReference type="InterPro" id="IPR000629">
    <property type="entry name" value="RNA-helicase_DEAD-box_CS"/>
</dbReference>
<dbReference type="GO" id="GO:0004386">
    <property type="term" value="F:helicase activity"/>
    <property type="evidence" value="ECO:0007669"/>
    <property type="project" value="UniProtKB-KW"/>
</dbReference>
<evidence type="ECO:0000256" key="5">
    <source>
        <dbReference type="ARBA" id="ARBA00022840"/>
    </source>
</evidence>
<dbReference type="SUPFAM" id="SSF52540">
    <property type="entry name" value="P-loop containing nucleoside triphosphate hydrolases"/>
    <property type="match status" value="2"/>
</dbReference>
<keyword evidence="2" id="KW-0547">Nucleotide-binding</keyword>
<dbReference type="PROSITE" id="PS51194">
    <property type="entry name" value="HELICASE_CTER"/>
    <property type="match status" value="1"/>
</dbReference>
<gene>
    <name evidence="11" type="ORF">PAPYR_739</name>
</gene>
<evidence type="ECO:0000256" key="4">
    <source>
        <dbReference type="ARBA" id="ARBA00022806"/>
    </source>
</evidence>
<keyword evidence="5" id="KW-0067">ATP-binding</keyword>
<dbReference type="Gene3D" id="3.40.50.300">
    <property type="entry name" value="P-loop containing nucleotide triphosphate hydrolases"/>
    <property type="match status" value="2"/>
</dbReference>
<accession>A0ABQ8UYT1</accession>
<evidence type="ECO:0000259" key="8">
    <source>
        <dbReference type="PROSITE" id="PS51192"/>
    </source>
</evidence>
<evidence type="ECO:0000256" key="6">
    <source>
        <dbReference type="PROSITE-ProRule" id="PRU00552"/>
    </source>
</evidence>
<evidence type="ECO:0000256" key="3">
    <source>
        <dbReference type="ARBA" id="ARBA00022801"/>
    </source>
</evidence>
<protein>
    <recommendedName>
        <fullName evidence="1">RNA helicase</fullName>
        <ecNumber evidence="1">3.6.4.13</ecNumber>
    </recommendedName>
</protein>
<keyword evidence="12" id="KW-1185">Reference proteome</keyword>
<keyword evidence="4 11" id="KW-0347">Helicase</keyword>
<dbReference type="SMART" id="SM00490">
    <property type="entry name" value="HELICc"/>
    <property type="match status" value="1"/>
</dbReference>
<evidence type="ECO:0000313" key="12">
    <source>
        <dbReference type="Proteomes" id="UP001141327"/>
    </source>
</evidence>
<evidence type="ECO:0000256" key="2">
    <source>
        <dbReference type="ARBA" id="ARBA00022741"/>
    </source>
</evidence>
<dbReference type="EC" id="3.6.4.13" evidence="1"/>
<dbReference type="InterPro" id="IPR014001">
    <property type="entry name" value="Helicase_ATP-bd"/>
</dbReference>
<evidence type="ECO:0000313" key="11">
    <source>
        <dbReference type="EMBL" id="KAJ4462725.1"/>
    </source>
</evidence>
<evidence type="ECO:0000259" key="9">
    <source>
        <dbReference type="PROSITE" id="PS51194"/>
    </source>
</evidence>
<dbReference type="EMBL" id="JAPMOS010000002">
    <property type="protein sequence ID" value="KAJ4462725.1"/>
    <property type="molecule type" value="Genomic_DNA"/>
</dbReference>
<dbReference type="Pfam" id="PF00271">
    <property type="entry name" value="Helicase_C"/>
    <property type="match status" value="1"/>
</dbReference>
<dbReference type="PROSITE" id="PS00039">
    <property type="entry name" value="DEAD_ATP_HELICASE"/>
    <property type="match status" value="1"/>
</dbReference>
<name>A0ABQ8UYT1_9EUKA</name>
<dbReference type="InterPro" id="IPR011545">
    <property type="entry name" value="DEAD/DEAH_box_helicase_dom"/>
</dbReference>
<evidence type="ECO:0000256" key="1">
    <source>
        <dbReference type="ARBA" id="ARBA00012552"/>
    </source>
</evidence>
<keyword evidence="3" id="KW-0378">Hydrolase</keyword>
<evidence type="ECO:0000259" key="10">
    <source>
        <dbReference type="PROSITE" id="PS51195"/>
    </source>
</evidence>
<evidence type="ECO:0000256" key="7">
    <source>
        <dbReference type="SAM" id="MobiDB-lite"/>
    </source>
</evidence>
<feature type="domain" description="Helicase ATP-binding" evidence="8">
    <location>
        <begin position="335"/>
        <end position="512"/>
    </location>
</feature>
<dbReference type="Pfam" id="PF00270">
    <property type="entry name" value="DEAD"/>
    <property type="match status" value="1"/>
</dbReference>
<feature type="domain" description="Helicase C-terminal" evidence="9">
    <location>
        <begin position="522"/>
        <end position="683"/>
    </location>
</feature>
<reference evidence="11" key="1">
    <citation type="journal article" date="2022" name="bioRxiv">
        <title>Genomics of Preaxostyla Flagellates Illuminates Evolutionary Transitions and the Path Towards Mitochondrial Loss.</title>
        <authorList>
            <person name="Novak L.V.F."/>
            <person name="Treitli S.C."/>
            <person name="Pyrih J."/>
            <person name="Halakuc P."/>
            <person name="Pipaliya S.V."/>
            <person name="Vacek V."/>
            <person name="Brzon O."/>
            <person name="Soukal P."/>
            <person name="Eme L."/>
            <person name="Dacks J.B."/>
            <person name="Karnkowska A."/>
            <person name="Elias M."/>
            <person name="Hampl V."/>
        </authorList>
    </citation>
    <scope>NUCLEOTIDE SEQUENCE</scope>
    <source>
        <strain evidence="11">RCP-MX</strain>
    </source>
</reference>